<evidence type="ECO:0000256" key="8">
    <source>
        <dbReference type="ARBA" id="ARBA00023242"/>
    </source>
</evidence>
<dbReference type="GO" id="GO:0005634">
    <property type="term" value="C:nucleus"/>
    <property type="evidence" value="ECO:0007669"/>
    <property type="project" value="UniProtKB-SubCell"/>
</dbReference>
<evidence type="ECO:0000256" key="7">
    <source>
        <dbReference type="ARBA" id="ARBA00022990"/>
    </source>
</evidence>
<dbReference type="OrthoDB" id="10068198at2759"/>
<keyword evidence="11" id="KW-1185">Reference proteome</keyword>
<feature type="compositionally biased region" description="Polar residues" evidence="10">
    <location>
        <begin position="122"/>
        <end position="137"/>
    </location>
</feature>
<comment type="subunit">
    <text evidence="3">Interacts with UHRF2/NIRF.</text>
</comment>
<reference evidence="12" key="1">
    <citation type="submission" date="2025-08" db="UniProtKB">
        <authorList>
            <consortium name="RefSeq"/>
        </authorList>
    </citation>
    <scope>IDENTIFICATION</scope>
    <source>
        <tissue evidence="12">Entire body</tissue>
    </source>
</reference>
<dbReference type="GeneID" id="108737810"/>
<keyword evidence="6" id="KW-0832">Ubl conjugation</keyword>
<name>A0A7F5RKF9_AGRPL</name>
<evidence type="ECO:0000256" key="1">
    <source>
        <dbReference type="ARBA" id="ARBA00002646"/>
    </source>
</evidence>
<evidence type="ECO:0000256" key="3">
    <source>
        <dbReference type="ARBA" id="ARBA00011097"/>
    </source>
</evidence>
<evidence type="ECO:0000256" key="9">
    <source>
        <dbReference type="ARBA" id="ARBA00023306"/>
    </source>
</evidence>
<evidence type="ECO:0000256" key="6">
    <source>
        <dbReference type="ARBA" id="ARBA00022843"/>
    </source>
</evidence>
<keyword evidence="9" id="KW-0131">Cell cycle</keyword>
<dbReference type="PANTHER" id="PTHR16523:SF6">
    <property type="entry name" value="PEST PROTEOLYTIC SIGNAL-CONTAINING NUCLEAR PROTEIN"/>
    <property type="match status" value="1"/>
</dbReference>
<feature type="compositionally biased region" description="Basic residues" evidence="10">
    <location>
        <begin position="14"/>
        <end position="24"/>
    </location>
</feature>
<evidence type="ECO:0000313" key="12">
    <source>
        <dbReference type="RefSeq" id="XP_025836421.1"/>
    </source>
</evidence>
<dbReference type="PANTHER" id="PTHR16523">
    <property type="entry name" value="PEST PROTEOLYTIC SIGNAL-CONTAINING NUCLEAR PROTEIN"/>
    <property type="match status" value="1"/>
</dbReference>
<comment type="subcellular location">
    <subcellularLocation>
        <location evidence="2">Nucleus</location>
    </subcellularLocation>
</comment>
<dbReference type="Pfam" id="PF15473">
    <property type="entry name" value="PCNP"/>
    <property type="match status" value="1"/>
</dbReference>
<dbReference type="RefSeq" id="XP_025836421.1">
    <property type="nucleotide sequence ID" value="XM_025980636.1"/>
</dbReference>
<keyword evidence="8" id="KW-0539">Nucleus</keyword>
<organism evidence="11 12">
    <name type="scientific">Agrilus planipennis</name>
    <name type="common">Emerald ash borer</name>
    <name type="synonym">Agrilus marcopoli</name>
    <dbReference type="NCBI Taxonomy" id="224129"/>
    <lineage>
        <taxon>Eukaryota</taxon>
        <taxon>Metazoa</taxon>
        <taxon>Ecdysozoa</taxon>
        <taxon>Arthropoda</taxon>
        <taxon>Hexapoda</taxon>
        <taxon>Insecta</taxon>
        <taxon>Pterygota</taxon>
        <taxon>Neoptera</taxon>
        <taxon>Endopterygota</taxon>
        <taxon>Coleoptera</taxon>
        <taxon>Polyphaga</taxon>
        <taxon>Elateriformia</taxon>
        <taxon>Buprestoidea</taxon>
        <taxon>Buprestidae</taxon>
        <taxon>Agrilinae</taxon>
        <taxon>Agrilus</taxon>
    </lineage>
</organism>
<comment type="function">
    <text evidence="1">May be involved in cell cycle regulation.</text>
</comment>
<proteinExistence type="predicted"/>
<keyword evidence="7" id="KW-0007">Acetylation</keyword>
<feature type="compositionally biased region" description="Acidic residues" evidence="10">
    <location>
        <begin position="99"/>
        <end position="108"/>
    </location>
</feature>
<keyword evidence="5" id="KW-0597">Phosphoprotein</keyword>
<evidence type="ECO:0000256" key="5">
    <source>
        <dbReference type="ARBA" id="ARBA00022553"/>
    </source>
</evidence>
<dbReference type="GO" id="GO:0043161">
    <property type="term" value="P:proteasome-mediated ubiquitin-dependent protein catabolic process"/>
    <property type="evidence" value="ECO:0007669"/>
    <property type="project" value="TreeGrafter"/>
</dbReference>
<protein>
    <recommendedName>
        <fullName evidence="4">PEST proteolytic signal-containing nuclear protein</fullName>
    </recommendedName>
</protein>
<feature type="compositionally biased region" description="Basic and acidic residues" evidence="10">
    <location>
        <begin position="25"/>
        <end position="59"/>
    </location>
</feature>
<dbReference type="InParanoid" id="A0A7F5RKF9"/>
<dbReference type="InterPro" id="IPR029169">
    <property type="entry name" value="PCNP"/>
</dbReference>
<gene>
    <name evidence="12" type="primary">LOC108737810</name>
</gene>
<dbReference type="AlphaFoldDB" id="A0A7F5RKF9"/>
<evidence type="ECO:0000313" key="11">
    <source>
        <dbReference type="Proteomes" id="UP000192223"/>
    </source>
</evidence>
<dbReference type="KEGG" id="apln:108737810"/>
<evidence type="ECO:0000256" key="4">
    <source>
        <dbReference type="ARBA" id="ARBA00022059"/>
    </source>
</evidence>
<feature type="region of interest" description="Disordered" evidence="10">
    <location>
        <begin position="1"/>
        <end position="64"/>
    </location>
</feature>
<accession>A0A7F5RKF9</accession>
<dbReference type="GO" id="GO:0016567">
    <property type="term" value="P:protein ubiquitination"/>
    <property type="evidence" value="ECO:0007669"/>
    <property type="project" value="InterPro"/>
</dbReference>
<sequence>MSRRQENITGTNFSRHRDRSRSPQRKKDVFIKNETKGEDENVFKSKDKESQVKEEKRSENVSLSAKNRLKTIGIQMKLSSQKPTSSKPKMSVASAFNQESDDEPEEMPPECKMRMRNIGRDTPTSSGPNSFGKTKQGFSDAKKLFEKNLKEAMESAIADD</sequence>
<evidence type="ECO:0000256" key="2">
    <source>
        <dbReference type="ARBA" id="ARBA00004123"/>
    </source>
</evidence>
<dbReference type="Proteomes" id="UP000192223">
    <property type="component" value="Unplaced"/>
</dbReference>
<evidence type="ECO:0000256" key="10">
    <source>
        <dbReference type="SAM" id="MobiDB-lite"/>
    </source>
</evidence>
<feature type="compositionally biased region" description="Polar residues" evidence="10">
    <location>
        <begin position="77"/>
        <end position="98"/>
    </location>
</feature>
<feature type="region of interest" description="Disordered" evidence="10">
    <location>
        <begin position="76"/>
        <end position="139"/>
    </location>
</feature>